<sequence>MNEREIEDIDRAYFFNLFESKGVGDVKHILSRVKSCISDSMNQILTASYIDAEIAEALKGMGPTKASSFDGFPTIFYQKFWHIIGKDTSEFCLDVLNHGHSLDEINRTQLVLIPKTANPINLKNSHPISLCTVIYKIIAKSVANRLQKSEFVPGRLIIDNVLLAYEVLHSFKNKRSGRKCFMALKLDMSKAYDRVEWPFIKGVMSKLGFADGFIDFIIYCINSVQYSILINSEEGLSFRSTRGMSALMRLACHKGKICGAKVCRASPSITHLMFVDDCILFGEVSNRGISVLKEILRECEVCSRQCVNFEKSTVLNVRCSIDPEKYLGLPNMVGQKRKLAFQYLKDRLKQKINS</sequence>
<evidence type="ECO:0000259" key="1">
    <source>
        <dbReference type="Pfam" id="PF00078"/>
    </source>
</evidence>
<name>A0A5B6W7U1_9ROSI</name>
<evidence type="ECO:0000313" key="2">
    <source>
        <dbReference type="EMBL" id="KAA3477177.1"/>
    </source>
</evidence>
<evidence type="ECO:0000313" key="3">
    <source>
        <dbReference type="Proteomes" id="UP000325315"/>
    </source>
</evidence>
<dbReference type="PANTHER" id="PTHR46890:SF48">
    <property type="entry name" value="RNA-DIRECTED DNA POLYMERASE"/>
    <property type="match status" value="1"/>
</dbReference>
<dbReference type="CDD" id="cd01650">
    <property type="entry name" value="RT_nLTR_like"/>
    <property type="match status" value="1"/>
</dbReference>
<dbReference type="Proteomes" id="UP000325315">
    <property type="component" value="Unassembled WGS sequence"/>
</dbReference>
<dbReference type="Pfam" id="PF00078">
    <property type="entry name" value="RVT_1"/>
    <property type="match status" value="1"/>
</dbReference>
<accession>A0A5B6W7U1</accession>
<reference evidence="3" key="1">
    <citation type="journal article" date="2019" name="Plant Biotechnol. J.">
        <title>Genome sequencing of the Australian wild diploid species Gossypium australe highlights disease resistance and delayed gland morphogenesis.</title>
        <authorList>
            <person name="Cai Y."/>
            <person name="Cai X."/>
            <person name="Wang Q."/>
            <person name="Wang P."/>
            <person name="Zhang Y."/>
            <person name="Cai C."/>
            <person name="Xu Y."/>
            <person name="Wang K."/>
            <person name="Zhou Z."/>
            <person name="Wang C."/>
            <person name="Geng S."/>
            <person name="Li B."/>
            <person name="Dong Q."/>
            <person name="Hou Y."/>
            <person name="Wang H."/>
            <person name="Ai P."/>
            <person name="Liu Z."/>
            <person name="Yi F."/>
            <person name="Sun M."/>
            <person name="An G."/>
            <person name="Cheng J."/>
            <person name="Zhang Y."/>
            <person name="Shi Q."/>
            <person name="Xie Y."/>
            <person name="Shi X."/>
            <person name="Chang Y."/>
            <person name="Huang F."/>
            <person name="Chen Y."/>
            <person name="Hong S."/>
            <person name="Mi L."/>
            <person name="Sun Q."/>
            <person name="Zhang L."/>
            <person name="Zhou B."/>
            <person name="Peng R."/>
            <person name="Zhang X."/>
            <person name="Liu F."/>
        </authorList>
    </citation>
    <scope>NUCLEOTIDE SEQUENCE [LARGE SCALE GENOMIC DNA]</scope>
    <source>
        <strain evidence="3">cv. PA1801</strain>
    </source>
</reference>
<dbReference type="GO" id="GO:0003964">
    <property type="term" value="F:RNA-directed DNA polymerase activity"/>
    <property type="evidence" value="ECO:0007669"/>
    <property type="project" value="UniProtKB-KW"/>
</dbReference>
<keyword evidence="2" id="KW-0808">Transferase</keyword>
<organism evidence="2 3">
    <name type="scientific">Gossypium australe</name>
    <dbReference type="NCBI Taxonomy" id="47621"/>
    <lineage>
        <taxon>Eukaryota</taxon>
        <taxon>Viridiplantae</taxon>
        <taxon>Streptophyta</taxon>
        <taxon>Embryophyta</taxon>
        <taxon>Tracheophyta</taxon>
        <taxon>Spermatophyta</taxon>
        <taxon>Magnoliopsida</taxon>
        <taxon>eudicotyledons</taxon>
        <taxon>Gunneridae</taxon>
        <taxon>Pentapetalae</taxon>
        <taxon>rosids</taxon>
        <taxon>malvids</taxon>
        <taxon>Malvales</taxon>
        <taxon>Malvaceae</taxon>
        <taxon>Malvoideae</taxon>
        <taxon>Gossypium</taxon>
    </lineage>
</organism>
<protein>
    <submittedName>
        <fullName evidence="2">Reverse transcriptase</fullName>
    </submittedName>
</protein>
<keyword evidence="2" id="KW-0548">Nucleotidyltransferase</keyword>
<dbReference type="InterPro" id="IPR000477">
    <property type="entry name" value="RT_dom"/>
</dbReference>
<proteinExistence type="predicted"/>
<comment type="caution">
    <text evidence="2">The sequence shown here is derived from an EMBL/GenBank/DDBJ whole genome shotgun (WGS) entry which is preliminary data.</text>
</comment>
<gene>
    <name evidence="2" type="ORF">EPI10_011085</name>
</gene>
<dbReference type="PANTHER" id="PTHR46890">
    <property type="entry name" value="NON-LTR RETROLELEMENT REVERSE TRANSCRIPTASE-LIKE PROTEIN-RELATED"/>
    <property type="match status" value="1"/>
</dbReference>
<dbReference type="InterPro" id="IPR052343">
    <property type="entry name" value="Retrotransposon-Effector_Assoc"/>
</dbReference>
<feature type="domain" description="Reverse transcriptase" evidence="1">
    <location>
        <begin position="113"/>
        <end position="329"/>
    </location>
</feature>
<dbReference type="AlphaFoldDB" id="A0A5B6W7U1"/>
<keyword evidence="3" id="KW-1185">Reference proteome</keyword>
<keyword evidence="2" id="KW-0695">RNA-directed DNA polymerase</keyword>
<dbReference type="EMBL" id="SMMG02000004">
    <property type="protein sequence ID" value="KAA3477177.1"/>
    <property type="molecule type" value="Genomic_DNA"/>
</dbReference>
<dbReference type="OrthoDB" id="1934719at2759"/>